<feature type="compositionally biased region" description="Basic and acidic residues" evidence="1">
    <location>
        <begin position="150"/>
        <end position="162"/>
    </location>
</feature>
<protein>
    <submittedName>
        <fullName evidence="3">Uncharacterized protein</fullName>
    </submittedName>
</protein>
<feature type="transmembrane region" description="Helical" evidence="2">
    <location>
        <begin position="12"/>
        <end position="41"/>
    </location>
</feature>
<keyword evidence="2" id="KW-0812">Transmembrane</keyword>
<dbReference type="EMBL" id="JAODUP010001082">
    <property type="protein sequence ID" value="KAK2141554.1"/>
    <property type="molecule type" value="Genomic_DNA"/>
</dbReference>
<evidence type="ECO:0000256" key="2">
    <source>
        <dbReference type="SAM" id="Phobius"/>
    </source>
</evidence>
<comment type="caution">
    <text evidence="3">The sequence shown here is derived from an EMBL/GenBank/DDBJ whole genome shotgun (WGS) entry which is preliminary data.</text>
</comment>
<reference evidence="3" key="1">
    <citation type="journal article" date="2023" name="Mol. Biol. Evol.">
        <title>Third-Generation Sequencing Reveals the Adaptive Role of the Epigenome in Three Deep-Sea Polychaetes.</title>
        <authorList>
            <person name="Perez M."/>
            <person name="Aroh O."/>
            <person name="Sun Y."/>
            <person name="Lan Y."/>
            <person name="Juniper S.K."/>
            <person name="Young C.R."/>
            <person name="Angers B."/>
            <person name="Qian P.Y."/>
        </authorList>
    </citation>
    <scope>NUCLEOTIDE SEQUENCE</scope>
    <source>
        <strain evidence="3">P08H-3</strain>
    </source>
</reference>
<keyword evidence="2" id="KW-0472">Membrane</keyword>
<gene>
    <name evidence="3" type="ORF">LSH36_1082g00010</name>
</gene>
<evidence type="ECO:0000313" key="4">
    <source>
        <dbReference type="Proteomes" id="UP001208570"/>
    </source>
</evidence>
<feature type="compositionally biased region" description="Polar residues" evidence="1">
    <location>
        <begin position="117"/>
        <end position="126"/>
    </location>
</feature>
<sequence length="214" mass="23890">MFLRRVVLGKRVLPYQIIMICICFQVWSVVVAYAVVVLFFWSPQSSVILRPLSIPVWLAVVFHLATIAGPLRVPLLLLVIVMIIVGFVSEVSEVQKKEVPEDVSSPSAAAIWSMLSSPKSGQTSSMDPEGDHEKTTEVTSGGDGDTPSQSEEKVHIEKEPVKQQRPHQLDVTSDNKIFGDFIRSDCHHIDGTFIVCWICCRHLVYDCPGTSYFM</sequence>
<keyword evidence="2" id="KW-1133">Transmembrane helix</keyword>
<feature type="region of interest" description="Disordered" evidence="1">
    <location>
        <begin position="117"/>
        <end position="168"/>
    </location>
</feature>
<proteinExistence type="predicted"/>
<feature type="transmembrane region" description="Helical" evidence="2">
    <location>
        <begin position="61"/>
        <end position="88"/>
    </location>
</feature>
<evidence type="ECO:0000313" key="3">
    <source>
        <dbReference type="EMBL" id="KAK2141554.1"/>
    </source>
</evidence>
<dbReference type="AlphaFoldDB" id="A0AAD9IV99"/>
<evidence type="ECO:0000256" key="1">
    <source>
        <dbReference type="SAM" id="MobiDB-lite"/>
    </source>
</evidence>
<dbReference type="Proteomes" id="UP001208570">
    <property type="component" value="Unassembled WGS sequence"/>
</dbReference>
<organism evidence="3 4">
    <name type="scientific">Paralvinella palmiformis</name>
    <dbReference type="NCBI Taxonomy" id="53620"/>
    <lineage>
        <taxon>Eukaryota</taxon>
        <taxon>Metazoa</taxon>
        <taxon>Spiralia</taxon>
        <taxon>Lophotrochozoa</taxon>
        <taxon>Annelida</taxon>
        <taxon>Polychaeta</taxon>
        <taxon>Sedentaria</taxon>
        <taxon>Canalipalpata</taxon>
        <taxon>Terebellida</taxon>
        <taxon>Terebelliformia</taxon>
        <taxon>Alvinellidae</taxon>
        <taxon>Paralvinella</taxon>
    </lineage>
</organism>
<keyword evidence="4" id="KW-1185">Reference proteome</keyword>
<name>A0AAD9IV99_9ANNE</name>
<accession>A0AAD9IV99</accession>